<dbReference type="Pfam" id="PF04991">
    <property type="entry name" value="LicD"/>
    <property type="match status" value="1"/>
</dbReference>
<proteinExistence type="predicted"/>
<evidence type="ECO:0000259" key="1">
    <source>
        <dbReference type="Pfam" id="PF04991"/>
    </source>
</evidence>
<evidence type="ECO:0000313" key="3">
    <source>
        <dbReference type="Proteomes" id="UP001518925"/>
    </source>
</evidence>
<reference evidence="2 3" key="1">
    <citation type="submission" date="2021-02" db="EMBL/GenBank/DDBJ databases">
        <title>Bacillus sp. RD4P76, an endophyte from a halophyte.</title>
        <authorList>
            <person name="Sun J.-Q."/>
        </authorList>
    </citation>
    <scope>NUCLEOTIDE SEQUENCE [LARGE SCALE GENOMIC DNA]</scope>
    <source>
        <strain evidence="2 3">RD4P76</strain>
    </source>
</reference>
<dbReference type="Proteomes" id="UP001518925">
    <property type="component" value="Unassembled WGS sequence"/>
</dbReference>
<dbReference type="PANTHER" id="PTHR43404">
    <property type="entry name" value="LIPOPOLYSACCHARIDE CHOLINEPHOSPHOTRANSFERASE LICD"/>
    <property type="match status" value="1"/>
</dbReference>
<comment type="caution">
    <text evidence="2">The sequence shown here is derived from an EMBL/GenBank/DDBJ whole genome shotgun (WGS) entry which is preliminary data.</text>
</comment>
<dbReference type="RefSeq" id="WP_204204452.1">
    <property type="nucleotide sequence ID" value="NZ_JAFELM010000039.1"/>
</dbReference>
<evidence type="ECO:0000313" key="2">
    <source>
        <dbReference type="EMBL" id="MBM6619094.1"/>
    </source>
</evidence>
<dbReference type="EMBL" id="JAFELM010000039">
    <property type="protein sequence ID" value="MBM6619094.1"/>
    <property type="molecule type" value="Genomic_DNA"/>
</dbReference>
<gene>
    <name evidence="2" type="ORF">JR050_15605</name>
</gene>
<organism evidence="2 3">
    <name type="scientific">Bacillus suaedaesalsae</name>
    <dbReference type="NCBI Taxonomy" id="2810349"/>
    <lineage>
        <taxon>Bacteria</taxon>
        <taxon>Bacillati</taxon>
        <taxon>Bacillota</taxon>
        <taxon>Bacilli</taxon>
        <taxon>Bacillales</taxon>
        <taxon>Bacillaceae</taxon>
        <taxon>Bacillus</taxon>
    </lineage>
</organism>
<dbReference type="InterPro" id="IPR007074">
    <property type="entry name" value="LicD/FKTN/FKRP_NTP_transf"/>
</dbReference>
<dbReference type="PANTHER" id="PTHR43404:SF2">
    <property type="entry name" value="LIPOPOLYSACCHARIDE CHOLINEPHOSPHOTRANSFERASE LICD"/>
    <property type="match status" value="1"/>
</dbReference>
<accession>A0ABS2DKU6</accession>
<dbReference type="InterPro" id="IPR052942">
    <property type="entry name" value="LPS_cholinephosphotransferase"/>
</dbReference>
<feature type="domain" description="LicD/FKTN/FKRP nucleotidyltransferase" evidence="1">
    <location>
        <begin position="23"/>
        <end position="240"/>
    </location>
</feature>
<sequence length="274" mass="32136">MDTQLKDIQRCLLNMVKDFHIICNDNKLTYFIIGGTFLGAVRHQGFIPWDDDIDIGMPRDSYEKFLKLPDSKLPSYLTRLSAGYGNNKRDFLYIKLCNNNTTIIENINEKRIEGIYIDIFPIDGAHNTKLASKIKYYRSRFYTYGIWLNASEKNRRGIVKKVTQNYFSIFDNNKLYNNGNKMLAKTSYDNSKYVGNFMGNWGLKEIMKKEILGKPTLYKFEDTLLYGPQLGHEFLSTVYGNYLDIPPKEKQESHHTYEYINLDLGFEEYAKLYK</sequence>
<name>A0ABS2DKU6_9BACI</name>
<keyword evidence="3" id="KW-1185">Reference proteome</keyword>
<protein>
    <submittedName>
        <fullName evidence="2">LicD family protein</fullName>
    </submittedName>
</protein>